<evidence type="ECO:0000313" key="1">
    <source>
        <dbReference type="EMBL" id="PKI80399.1"/>
    </source>
</evidence>
<protein>
    <recommendedName>
        <fullName evidence="3">Lipoprotein</fullName>
    </recommendedName>
</protein>
<evidence type="ECO:0008006" key="3">
    <source>
        <dbReference type="Google" id="ProtNLM"/>
    </source>
</evidence>
<dbReference type="RefSeq" id="WP_101185206.1">
    <property type="nucleotide sequence ID" value="NZ_CP031218.1"/>
</dbReference>
<dbReference type="EMBL" id="NXIF01000036">
    <property type="protein sequence ID" value="PKI80399.1"/>
    <property type="molecule type" value="Genomic_DNA"/>
</dbReference>
<sequence>MKTTVFLILTSIFIFLGCSQDISKLAKNDCIKKGYKFKQEKALNYRTGKYEIRTICEKK</sequence>
<dbReference type="AlphaFoldDB" id="A0A2N1J1F8"/>
<name>A0A2N1J1F8_9BACT</name>
<organism evidence="1 2">
    <name type="scientific">Malaciobacter halophilus</name>
    <dbReference type="NCBI Taxonomy" id="197482"/>
    <lineage>
        <taxon>Bacteria</taxon>
        <taxon>Pseudomonadati</taxon>
        <taxon>Campylobacterota</taxon>
        <taxon>Epsilonproteobacteria</taxon>
        <taxon>Campylobacterales</taxon>
        <taxon>Arcobacteraceae</taxon>
        <taxon>Malaciobacter</taxon>
    </lineage>
</organism>
<accession>A0A2N1J1F8</accession>
<gene>
    <name evidence="1" type="ORF">CP960_09635</name>
</gene>
<proteinExistence type="predicted"/>
<comment type="caution">
    <text evidence="1">The sequence shown here is derived from an EMBL/GenBank/DDBJ whole genome shotgun (WGS) entry which is preliminary data.</text>
</comment>
<keyword evidence="2" id="KW-1185">Reference proteome</keyword>
<evidence type="ECO:0000313" key="2">
    <source>
        <dbReference type="Proteomes" id="UP000233248"/>
    </source>
</evidence>
<dbReference type="OrthoDB" id="5348113at2"/>
<dbReference type="Proteomes" id="UP000233248">
    <property type="component" value="Unassembled WGS sequence"/>
</dbReference>
<reference evidence="1 2" key="1">
    <citation type="submission" date="2017-09" db="EMBL/GenBank/DDBJ databases">
        <title>Genomics of the genus Arcobacter.</title>
        <authorList>
            <person name="Perez-Cataluna A."/>
            <person name="Figueras M.J."/>
            <person name="Salas-Masso N."/>
        </authorList>
    </citation>
    <scope>NUCLEOTIDE SEQUENCE [LARGE SCALE GENOMIC DNA]</scope>
    <source>
        <strain evidence="1 2">DSM 18005</strain>
    </source>
</reference>
<dbReference type="PROSITE" id="PS51257">
    <property type="entry name" value="PROKAR_LIPOPROTEIN"/>
    <property type="match status" value="1"/>
</dbReference>
<dbReference type="KEGG" id="ahs:AHALO_1333"/>